<gene>
    <name evidence="1" type="ORF">HK17_12440</name>
</gene>
<sequence length="372" mass="39449">MESGENRLMASDVYAGKATVSNGVSPEAQSAEPLTTLSGQEAGLENGSTNRPHLPAFVVGEDFAGMRSQALGLVGRAGWDGSFHAIRPSRMARLALRGPGWLQARFLNDVTGAPLLPLAAQSRVIVSIGGKGGAIGAALRTPDRPVVQIQHPRQPLTHFDLIVACVHDEISGPNVLLGRTALHGLTPEVLEQARQRWEPRFAHLPRPLIAGLVGGSNGRFQFGVGEAARLGALLAKAVVTQKGSLIVTPSRRTAPEAREMLTDLVDAVGGTVWDGTGENPYVGLIACADHLVVTMDSVSMVSEAVAGATPVSVFPLPGKSRRIARFISELEKSGRIRVLTENSPHTKMQPWVVAPLDDTPALVAEMHQRLGF</sequence>
<evidence type="ECO:0008006" key="3">
    <source>
        <dbReference type="Google" id="ProtNLM"/>
    </source>
</evidence>
<organism evidence="1 2">
    <name type="scientific">Acetobacter indonesiensis</name>
    <dbReference type="NCBI Taxonomy" id="104101"/>
    <lineage>
        <taxon>Bacteria</taxon>
        <taxon>Pseudomonadati</taxon>
        <taxon>Pseudomonadota</taxon>
        <taxon>Alphaproteobacteria</taxon>
        <taxon>Acetobacterales</taxon>
        <taxon>Acetobacteraceae</taxon>
        <taxon>Acetobacter</taxon>
    </lineage>
</organism>
<dbReference type="Pfam" id="PF06258">
    <property type="entry name" value="Mito_fiss_Elm1"/>
    <property type="match status" value="1"/>
</dbReference>
<comment type="caution">
    <text evidence="1">The sequence shown here is derived from an EMBL/GenBank/DDBJ whole genome shotgun (WGS) entry which is preliminary data.</text>
</comment>
<reference evidence="2" key="1">
    <citation type="submission" date="2014-06" db="EMBL/GenBank/DDBJ databases">
        <authorList>
            <person name="Winans N.J."/>
            <person name="Newell P.D."/>
            <person name="Douglas A.E."/>
        </authorList>
    </citation>
    <scope>NUCLEOTIDE SEQUENCE [LARGE SCALE GENOMIC DNA]</scope>
</reference>
<dbReference type="PANTHER" id="PTHR33986">
    <property type="entry name" value="OS02G0535700 PROTEIN"/>
    <property type="match status" value="1"/>
</dbReference>
<proteinExistence type="predicted"/>
<name>A0A252AXY3_9PROT</name>
<evidence type="ECO:0000313" key="2">
    <source>
        <dbReference type="Proteomes" id="UP000194641"/>
    </source>
</evidence>
<protein>
    <recommendedName>
        <fullName evidence="3">DUF1022 domain-containing protein</fullName>
    </recommendedName>
</protein>
<dbReference type="AlphaFoldDB" id="A0A252AXY3"/>
<dbReference type="InterPro" id="IPR009367">
    <property type="entry name" value="Elm1-like"/>
</dbReference>
<dbReference type="Proteomes" id="UP000194641">
    <property type="component" value="Unassembled WGS sequence"/>
</dbReference>
<dbReference type="EMBL" id="JOPA01000004">
    <property type="protein sequence ID" value="OUI96407.1"/>
    <property type="molecule type" value="Genomic_DNA"/>
</dbReference>
<dbReference type="PANTHER" id="PTHR33986:SF15">
    <property type="entry name" value="MITOCHONDRIAL FISSION PROTEIN ELM1"/>
    <property type="match status" value="1"/>
</dbReference>
<accession>A0A252AXY3</accession>
<evidence type="ECO:0000313" key="1">
    <source>
        <dbReference type="EMBL" id="OUI96407.1"/>
    </source>
</evidence>